<evidence type="ECO:0000259" key="2">
    <source>
        <dbReference type="PROSITE" id="PS51194"/>
    </source>
</evidence>
<dbReference type="EnsemblMetazoa" id="XM_021047764.1">
    <property type="protein sequence ID" value="XP_020903423.1"/>
    <property type="gene ID" value="LOC110241844"/>
</dbReference>
<accession>A0A913XF01</accession>
<feature type="domain" description="Helicase C-terminal" evidence="2">
    <location>
        <begin position="1"/>
        <end position="138"/>
    </location>
</feature>
<protein>
    <recommendedName>
        <fullName evidence="2">Helicase C-terminal domain-containing protein</fullName>
    </recommendedName>
</protein>
<sequence>TLDVIQRLCESSEYRYLRLDGNTATSKRQSIVERFNAKYSNDFVFLLSSKAGGVGLNLIGASRLILYDIDWNPANDLQAMARVWRDGQRKKVYIYRLLTTGTIEEKIYQRQTTKQSLSGAVADAKKESKVEFTVEDIR</sequence>
<proteinExistence type="predicted"/>
<dbReference type="KEGG" id="epa:110241844"/>
<dbReference type="InterPro" id="IPR001650">
    <property type="entry name" value="Helicase_C-like"/>
</dbReference>
<dbReference type="GO" id="GO:0015616">
    <property type="term" value="F:DNA translocase activity"/>
    <property type="evidence" value="ECO:0007669"/>
    <property type="project" value="TreeGrafter"/>
</dbReference>
<dbReference type="OMA" id="MIHIVES"/>
<name>A0A913XF01_EXADI</name>
<dbReference type="CDD" id="cd18793">
    <property type="entry name" value="SF2_C_SNF"/>
    <property type="match status" value="1"/>
</dbReference>
<dbReference type="PANTHER" id="PTHR45629:SF7">
    <property type="entry name" value="DNA EXCISION REPAIR PROTEIN ERCC-6-RELATED"/>
    <property type="match status" value="1"/>
</dbReference>
<dbReference type="GO" id="GO:0016787">
    <property type="term" value="F:hydrolase activity"/>
    <property type="evidence" value="ECO:0007669"/>
    <property type="project" value="UniProtKB-KW"/>
</dbReference>
<keyword evidence="1" id="KW-0378">Hydrolase</keyword>
<dbReference type="SMART" id="SM00490">
    <property type="entry name" value="HELICc"/>
    <property type="match status" value="1"/>
</dbReference>
<dbReference type="Gene3D" id="1.20.120.850">
    <property type="entry name" value="SWI2/SNF2 ATPases, N-terminal domain"/>
    <property type="match status" value="1"/>
</dbReference>
<evidence type="ECO:0000313" key="3">
    <source>
        <dbReference type="EnsemblMetazoa" id="XP_020903423.1"/>
    </source>
</evidence>
<dbReference type="SUPFAM" id="SSF52540">
    <property type="entry name" value="P-loop containing nucleoside triphosphate hydrolases"/>
    <property type="match status" value="1"/>
</dbReference>
<keyword evidence="4" id="KW-1185">Reference proteome</keyword>
<dbReference type="OrthoDB" id="5988698at2759"/>
<dbReference type="InterPro" id="IPR050496">
    <property type="entry name" value="SNF2_RAD54_helicase_repair"/>
</dbReference>
<evidence type="ECO:0000313" key="4">
    <source>
        <dbReference type="Proteomes" id="UP000887567"/>
    </source>
</evidence>
<dbReference type="GO" id="GO:0005634">
    <property type="term" value="C:nucleus"/>
    <property type="evidence" value="ECO:0007669"/>
    <property type="project" value="TreeGrafter"/>
</dbReference>
<dbReference type="GeneID" id="110241844"/>
<organism evidence="3 4">
    <name type="scientific">Exaiptasia diaphana</name>
    <name type="common">Tropical sea anemone</name>
    <name type="synonym">Aiptasia pulchella</name>
    <dbReference type="NCBI Taxonomy" id="2652724"/>
    <lineage>
        <taxon>Eukaryota</taxon>
        <taxon>Metazoa</taxon>
        <taxon>Cnidaria</taxon>
        <taxon>Anthozoa</taxon>
        <taxon>Hexacorallia</taxon>
        <taxon>Actiniaria</taxon>
        <taxon>Aiptasiidae</taxon>
        <taxon>Exaiptasia</taxon>
    </lineage>
</organism>
<dbReference type="PANTHER" id="PTHR45629">
    <property type="entry name" value="SNF2/RAD54 FAMILY MEMBER"/>
    <property type="match status" value="1"/>
</dbReference>
<dbReference type="Proteomes" id="UP000887567">
    <property type="component" value="Unplaced"/>
</dbReference>
<dbReference type="GO" id="GO:0007131">
    <property type="term" value="P:reciprocal meiotic recombination"/>
    <property type="evidence" value="ECO:0007669"/>
    <property type="project" value="TreeGrafter"/>
</dbReference>
<reference evidence="3" key="1">
    <citation type="submission" date="2022-11" db="UniProtKB">
        <authorList>
            <consortium name="EnsemblMetazoa"/>
        </authorList>
    </citation>
    <scope>IDENTIFICATION</scope>
</reference>
<dbReference type="RefSeq" id="XP_020903423.1">
    <property type="nucleotide sequence ID" value="XM_021047764.1"/>
</dbReference>
<dbReference type="InterPro" id="IPR027417">
    <property type="entry name" value="P-loop_NTPase"/>
</dbReference>
<dbReference type="GO" id="GO:0000724">
    <property type="term" value="P:double-strand break repair via homologous recombination"/>
    <property type="evidence" value="ECO:0007669"/>
    <property type="project" value="TreeGrafter"/>
</dbReference>
<dbReference type="Gene3D" id="3.40.50.300">
    <property type="entry name" value="P-loop containing nucleotide triphosphate hydrolases"/>
    <property type="match status" value="1"/>
</dbReference>
<dbReference type="AlphaFoldDB" id="A0A913XF01"/>
<evidence type="ECO:0000256" key="1">
    <source>
        <dbReference type="ARBA" id="ARBA00022801"/>
    </source>
</evidence>
<dbReference type="Pfam" id="PF00271">
    <property type="entry name" value="Helicase_C"/>
    <property type="match status" value="1"/>
</dbReference>
<dbReference type="InterPro" id="IPR049730">
    <property type="entry name" value="SNF2/RAD54-like_C"/>
</dbReference>
<dbReference type="PROSITE" id="PS51194">
    <property type="entry name" value="HELICASE_CTER"/>
    <property type="match status" value="1"/>
</dbReference>